<keyword evidence="5" id="KW-0175">Coiled coil</keyword>
<dbReference type="InterPro" id="IPR001383">
    <property type="entry name" value="Ribosomal_bL28_bact-type"/>
</dbReference>
<dbReference type="HAMAP" id="MF_00373">
    <property type="entry name" value="Ribosomal_bL28"/>
    <property type="match status" value="1"/>
</dbReference>
<evidence type="ECO:0000256" key="1">
    <source>
        <dbReference type="ARBA" id="ARBA00008760"/>
    </source>
</evidence>
<dbReference type="InterPro" id="IPR037147">
    <property type="entry name" value="Ribosomal_bL28_sf"/>
</dbReference>
<dbReference type="GO" id="GO:0003735">
    <property type="term" value="F:structural constituent of ribosome"/>
    <property type="evidence" value="ECO:0007669"/>
    <property type="project" value="InterPro"/>
</dbReference>
<keyword evidence="3" id="KW-0687">Ribonucleoprotein</keyword>
<feature type="coiled-coil region" evidence="5">
    <location>
        <begin position="204"/>
        <end position="238"/>
    </location>
</feature>
<dbReference type="InterPro" id="IPR026569">
    <property type="entry name" value="Ribosomal_bL28"/>
</dbReference>
<dbReference type="InterPro" id="IPR034704">
    <property type="entry name" value="Ribosomal_bL28/bL31-like_sf"/>
</dbReference>
<proteinExistence type="inferred from homology"/>
<dbReference type="PANTHER" id="PTHR13528:SF2">
    <property type="entry name" value="LARGE RIBOSOMAL SUBUNIT PROTEIN BL28M"/>
    <property type="match status" value="1"/>
</dbReference>
<sequence length="246" mass="27908">MSVVNAVALASGLCRGRGTAKTPIMGRAKRGIFCGKHIGFGNNVSFSNRKTRRSFKPNVHAHNLKSELLGETIRLNVSCHALRNIKKFGGLDNLILNKPRLVADSEIAQKLRVRMLHALEKKKLEEQGIVPDLPEVPENTLYNPKDENTCPSITDRIVEYVKRQEENNTKILEAIRDIETGTSQGDMALEKRGYRELELRVKLVRGHQTKMDKLMLLKEEAEENLRTTLHQKKVLSRNPAYDFDTN</sequence>
<evidence type="ECO:0000313" key="6">
    <source>
        <dbReference type="EMBL" id="CAD9693074.1"/>
    </source>
</evidence>
<dbReference type="GO" id="GO:0006412">
    <property type="term" value="P:translation"/>
    <property type="evidence" value="ECO:0007669"/>
    <property type="project" value="InterPro"/>
</dbReference>
<dbReference type="Gene3D" id="2.30.170.40">
    <property type="entry name" value="Ribosomal protein L28/L24"/>
    <property type="match status" value="1"/>
</dbReference>
<accession>A0A7S2S8W8</accession>
<evidence type="ECO:0000256" key="2">
    <source>
        <dbReference type="ARBA" id="ARBA00022980"/>
    </source>
</evidence>
<dbReference type="Pfam" id="PF00830">
    <property type="entry name" value="Ribosomal_L28"/>
    <property type="match status" value="1"/>
</dbReference>
<dbReference type="PANTHER" id="PTHR13528">
    <property type="entry name" value="39S RIBOSOMAL PROTEIN L28, MITOCHONDRIAL"/>
    <property type="match status" value="1"/>
</dbReference>
<comment type="similarity">
    <text evidence="1">Belongs to the bacterial ribosomal protein bL28 family.</text>
</comment>
<dbReference type="EMBL" id="HBHK01018277">
    <property type="protein sequence ID" value="CAD9693074.1"/>
    <property type="molecule type" value="Transcribed_RNA"/>
</dbReference>
<organism evidence="6">
    <name type="scientific">Mucochytrium quahogii</name>
    <dbReference type="NCBI Taxonomy" id="96639"/>
    <lineage>
        <taxon>Eukaryota</taxon>
        <taxon>Sar</taxon>
        <taxon>Stramenopiles</taxon>
        <taxon>Bigyra</taxon>
        <taxon>Labyrinthulomycetes</taxon>
        <taxon>Thraustochytrida</taxon>
        <taxon>Thraustochytriidae</taxon>
        <taxon>Mucochytrium</taxon>
    </lineage>
</organism>
<dbReference type="NCBIfam" id="TIGR00009">
    <property type="entry name" value="L28"/>
    <property type="match status" value="1"/>
</dbReference>
<reference evidence="6" key="1">
    <citation type="submission" date="2021-01" db="EMBL/GenBank/DDBJ databases">
        <authorList>
            <person name="Corre E."/>
            <person name="Pelletier E."/>
            <person name="Niang G."/>
            <person name="Scheremetjew M."/>
            <person name="Finn R."/>
            <person name="Kale V."/>
            <person name="Holt S."/>
            <person name="Cochrane G."/>
            <person name="Meng A."/>
            <person name="Brown T."/>
            <person name="Cohen L."/>
        </authorList>
    </citation>
    <scope>NUCLEOTIDE SEQUENCE</scope>
    <source>
        <strain evidence="6">NY070348D</strain>
    </source>
</reference>
<dbReference type="GO" id="GO:0005762">
    <property type="term" value="C:mitochondrial large ribosomal subunit"/>
    <property type="evidence" value="ECO:0007669"/>
    <property type="project" value="TreeGrafter"/>
</dbReference>
<evidence type="ECO:0000256" key="5">
    <source>
        <dbReference type="SAM" id="Coils"/>
    </source>
</evidence>
<protein>
    <recommendedName>
        <fullName evidence="4">Large ribosomal subunit protein bL28c</fullName>
    </recommendedName>
</protein>
<gene>
    <name evidence="6" type="ORF">QSP1433_LOCUS11583</name>
</gene>
<evidence type="ECO:0000256" key="3">
    <source>
        <dbReference type="ARBA" id="ARBA00023274"/>
    </source>
</evidence>
<name>A0A7S2S8W8_9STRA</name>
<dbReference type="SUPFAM" id="SSF143800">
    <property type="entry name" value="L28p-like"/>
    <property type="match status" value="1"/>
</dbReference>
<keyword evidence="2" id="KW-0689">Ribosomal protein</keyword>
<evidence type="ECO:0000256" key="4">
    <source>
        <dbReference type="ARBA" id="ARBA00035265"/>
    </source>
</evidence>
<dbReference type="AlphaFoldDB" id="A0A7S2S8W8"/>